<dbReference type="RefSeq" id="WP_145305385.1">
    <property type="nucleotide sequence ID" value="NZ_CP037452.1"/>
</dbReference>
<evidence type="ECO:0000313" key="2">
    <source>
        <dbReference type="EMBL" id="QDV48184.1"/>
    </source>
</evidence>
<dbReference type="InterPro" id="IPR011453">
    <property type="entry name" value="DUF1559"/>
</dbReference>
<evidence type="ECO:0000313" key="3">
    <source>
        <dbReference type="Proteomes" id="UP000318313"/>
    </source>
</evidence>
<dbReference type="InterPro" id="IPR012902">
    <property type="entry name" value="N_methyl_site"/>
</dbReference>
<dbReference type="Pfam" id="PF07596">
    <property type="entry name" value="SBP_bac_10"/>
    <property type="match status" value="1"/>
</dbReference>
<dbReference type="Pfam" id="PF07963">
    <property type="entry name" value="N_methyl"/>
    <property type="match status" value="1"/>
</dbReference>
<accession>A0A518I4Z8</accession>
<dbReference type="NCBIfam" id="TIGR04294">
    <property type="entry name" value="pre_pil_HX9DG"/>
    <property type="match status" value="1"/>
</dbReference>
<organism evidence="2 3">
    <name type="scientific">Gimesia fumaroli</name>
    <dbReference type="NCBI Taxonomy" id="2527976"/>
    <lineage>
        <taxon>Bacteria</taxon>
        <taxon>Pseudomonadati</taxon>
        <taxon>Planctomycetota</taxon>
        <taxon>Planctomycetia</taxon>
        <taxon>Planctomycetales</taxon>
        <taxon>Planctomycetaceae</taxon>
        <taxon>Gimesia</taxon>
    </lineage>
</organism>
<keyword evidence="3" id="KW-1185">Reference proteome</keyword>
<evidence type="ECO:0000259" key="1">
    <source>
        <dbReference type="Pfam" id="PF07596"/>
    </source>
</evidence>
<feature type="domain" description="DUF1559" evidence="1">
    <location>
        <begin position="33"/>
        <end position="299"/>
    </location>
</feature>
<name>A0A518I4Z8_9PLAN</name>
<protein>
    <recommendedName>
        <fullName evidence="1">DUF1559 domain-containing protein</fullName>
    </recommendedName>
</protein>
<dbReference type="PANTHER" id="PTHR30093">
    <property type="entry name" value="GENERAL SECRETION PATHWAY PROTEIN G"/>
    <property type="match status" value="1"/>
</dbReference>
<dbReference type="SUPFAM" id="SSF54523">
    <property type="entry name" value="Pili subunits"/>
    <property type="match status" value="1"/>
</dbReference>
<proteinExistence type="predicted"/>
<gene>
    <name evidence="2" type="ORF">Enr17x_01930</name>
</gene>
<dbReference type="EMBL" id="CP037452">
    <property type="protein sequence ID" value="QDV48184.1"/>
    <property type="molecule type" value="Genomic_DNA"/>
</dbReference>
<dbReference type="Gene3D" id="3.30.700.10">
    <property type="entry name" value="Glycoprotein, Type 4 Pilin"/>
    <property type="match status" value="1"/>
</dbReference>
<dbReference type="OrthoDB" id="283868at2"/>
<reference evidence="2 3" key="1">
    <citation type="submission" date="2019-03" db="EMBL/GenBank/DDBJ databases">
        <title>Deep-cultivation of Planctomycetes and their phenomic and genomic characterization uncovers novel biology.</title>
        <authorList>
            <person name="Wiegand S."/>
            <person name="Jogler M."/>
            <person name="Boedeker C."/>
            <person name="Pinto D."/>
            <person name="Vollmers J."/>
            <person name="Rivas-Marin E."/>
            <person name="Kohn T."/>
            <person name="Peeters S.H."/>
            <person name="Heuer A."/>
            <person name="Rast P."/>
            <person name="Oberbeckmann S."/>
            <person name="Bunk B."/>
            <person name="Jeske O."/>
            <person name="Meyerdierks A."/>
            <person name="Storesund J.E."/>
            <person name="Kallscheuer N."/>
            <person name="Luecker S."/>
            <person name="Lage O.M."/>
            <person name="Pohl T."/>
            <person name="Merkel B.J."/>
            <person name="Hornburger P."/>
            <person name="Mueller R.-W."/>
            <person name="Bruemmer F."/>
            <person name="Labrenz M."/>
            <person name="Spormann A.M."/>
            <person name="Op den Camp H."/>
            <person name="Overmann J."/>
            <person name="Amann R."/>
            <person name="Jetten M.S.M."/>
            <person name="Mascher T."/>
            <person name="Medema M.H."/>
            <person name="Devos D.P."/>
            <person name="Kaster A.-K."/>
            <person name="Ovreas L."/>
            <person name="Rohde M."/>
            <person name="Galperin M.Y."/>
            <person name="Jogler C."/>
        </authorList>
    </citation>
    <scope>NUCLEOTIDE SEQUENCE [LARGE SCALE GENOMIC DNA]</scope>
    <source>
        <strain evidence="2 3">Enr17</strain>
    </source>
</reference>
<dbReference type="KEGG" id="gfm:Enr17x_01930"/>
<dbReference type="AlphaFoldDB" id="A0A518I4Z8"/>
<dbReference type="InterPro" id="IPR027558">
    <property type="entry name" value="Pre_pil_HX9DG_C"/>
</dbReference>
<dbReference type="InterPro" id="IPR045584">
    <property type="entry name" value="Pilin-like"/>
</dbReference>
<dbReference type="Proteomes" id="UP000318313">
    <property type="component" value="Chromosome"/>
</dbReference>
<dbReference type="NCBIfam" id="TIGR02532">
    <property type="entry name" value="IV_pilin_GFxxxE"/>
    <property type="match status" value="1"/>
</dbReference>
<dbReference type="PANTHER" id="PTHR30093:SF2">
    <property type="entry name" value="TYPE II SECRETION SYSTEM PROTEIN H"/>
    <property type="match status" value="1"/>
</dbReference>
<sequence>MLNPTRKGFTMIELLVSISIMTMLVSLLLPAVQQARESSRKMSCQSNLRQLGLAMMNFESVHSHFPDGPSHKYDLLPYLDQTILYHLKGEQDEQAPDSEWDDLRNAVLAVLICPSDPGETSANGFLGDMAGTSYHANAGTGLLSDGFNGVFGYGDEAPKIYADKVVKTADIVDGLSNTAAFSEALLFGHSPRISSIWATPQEYFAPEEQASLTSYCESIPLDPLSYSYQAVDFPRGFPWYGGGMGNALYNHSLPPNRPSCTNGENIVTGVYTVSSMHRQGVNVAFADGHVQFVSENIDRNVWIEFGSRGSGEFKYPF</sequence>